<organism evidence="1 2">
    <name type="scientific">Colocasia esculenta</name>
    <name type="common">Wild taro</name>
    <name type="synonym">Arum esculentum</name>
    <dbReference type="NCBI Taxonomy" id="4460"/>
    <lineage>
        <taxon>Eukaryota</taxon>
        <taxon>Viridiplantae</taxon>
        <taxon>Streptophyta</taxon>
        <taxon>Embryophyta</taxon>
        <taxon>Tracheophyta</taxon>
        <taxon>Spermatophyta</taxon>
        <taxon>Magnoliopsida</taxon>
        <taxon>Liliopsida</taxon>
        <taxon>Araceae</taxon>
        <taxon>Aroideae</taxon>
        <taxon>Colocasieae</taxon>
        <taxon>Colocasia</taxon>
    </lineage>
</organism>
<gene>
    <name evidence="1" type="ORF">Taro_039207</name>
</gene>
<protein>
    <submittedName>
        <fullName evidence="1">Uncharacterized protein</fullName>
    </submittedName>
</protein>
<dbReference type="AlphaFoldDB" id="A0A843WPH6"/>
<evidence type="ECO:0000313" key="2">
    <source>
        <dbReference type="Proteomes" id="UP000652761"/>
    </source>
</evidence>
<sequence length="164" mass="18812">MLRDPDLTCKARREASMGRHSDALVNYLPGIPWSGELSDIALAVTTITDCSWDDYRSDGSSLARPPFNVIREYRFGACRAQRHQVRYSRAERSSWPSFERWPEVFNTFELPDHTCSIAHSCRSKKGRRLVFHVVGLAQILADLPRTYRIIGPPGSHRTANRRLR</sequence>
<name>A0A843WPH6_COLES</name>
<proteinExistence type="predicted"/>
<evidence type="ECO:0000313" key="1">
    <source>
        <dbReference type="EMBL" id="MQM06385.1"/>
    </source>
</evidence>
<keyword evidence="2" id="KW-1185">Reference proteome</keyword>
<comment type="caution">
    <text evidence="1">The sequence shown here is derived from an EMBL/GenBank/DDBJ whole genome shotgun (WGS) entry which is preliminary data.</text>
</comment>
<reference evidence="1" key="1">
    <citation type="submission" date="2017-07" db="EMBL/GenBank/DDBJ databases">
        <title>Taro Niue Genome Assembly and Annotation.</title>
        <authorList>
            <person name="Atibalentja N."/>
            <person name="Keating K."/>
            <person name="Fields C.J."/>
        </authorList>
    </citation>
    <scope>NUCLEOTIDE SEQUENCE</scope>
    <source>
        <strain evidence="1">Niue_2</strain>
        <tissue evidence="1">Leaf</tissue>
    </source>
</reference>
<accession>A0A843WPH6</accession>
<dbReference type="Proteomes" id="UP000652761">
    <property type="component" value="Unassembled WGS sequence"/>
</dbReference>
<dbReference type="EMBL" id="NMUH01003613">
    <property type="protein sequence ID" value="MQM06385.1"/>
    <property type="molecule type" value="Genomic_DNA"/>
</dbReference>